<dbReference type="AlphaFoldDB" id="A0A2U8E259"/>
<dbReference type="OrthoDB" id="186663at2"/>
<sequence length="352" mass="39565">MIYFDVTKTGPAKYSSGLTRVSHRLLDELASQRCTAVVWKKGGWRNSETGREITFSKARNEWLLTVELFSEGEREGFREFIESGKCKLAAVFHDAIPLKYPEITRRNSVLRAPDYMKMLSNFDRILAVSNYSANDLHEFWRFQGIAPRATVERITLGANFQKYTPRASAANTPAAANPAFLCVGALEPRKNQNFLLDVCEALWDEGLQFEMNFVGRVNEEFGEPIKSRIKTMRKKYRGLHLHESASDDAMLALYTKCRAALFPTIAEGCGLPPLEALWMGLPCVCSDLPVLREYTNSGGCVTAPVNHAAAWKAVLRRILTDETELTRLRSEVLARPLPTWADAAAQVRKSLV</sequence>
<dbReference type="Gene3D" id="3.40.50.2000">
    <property type="entry name" value="Glycogen Phosphorylase B"/>
    <property type="match status" value="1"/>
</dbReference>
<keyword evidence="4" id="KW-1185">Reference proteome</keyword>
<dbReference type="Pfam" id="PF00534">
    <property type="entry name" value="Glycos_transf_1"/>
    <property type="match status" value="1"/>
</dbReference>
<organism evidence="3 4">
    <name type="scientific">Ereboglobus luteus</name>
    <dbReference type="NCBI Taxonomy" id="1796921"/>
    <lineage>
        <taxon>Bacteria</taxon>
        <taxon>Pseudomonadati</taxon>
        <taxon>Verrucomicrobiota</taxon>
        <taxon>Opitutia</taxon>
        <taxon>Opitutales</taxon>
        <taxon>Opitutaceae</taxon>
        <taxon>Ereboglobus</taxon>
    </lineage>
</organism>
<dbReference type="SUPFAM" id="SSF53756">
    <property type="entry name" value="UDP-Glycosyltransferase/glycogen phosphorylase"/>
    <property type="match status" value="1"/>
</dbReference>
<evidence type="ECO:0000313" key="3">
    <source>
        <dbReference type="EMBL" id="AWI08890.1"/>
    </source>
</evidence>
<dbReference type="KEGG" id="elut:CKA38_06150"/>
<name>A0A2U8E259_9BACT</name>
<accession>A0A2U8E259</accession>
<dbReference type="GO" id="GO:0016757">
    <property type="term" value="F:glycosyltransferase activity"/>
    <property type="evidence" value="ECO:0007669"/>
    <property type="project" value="InterPro"/>
</dbReference>
<evidence type="ECO:0000256" key="1">
    <source>
        <dbReference type="ARBA" id="ARBA00022679"/>
    </source>
</evidence>
<reference evidence="3 4" key="1">
    <citation type="journal article" date="2018" name="Syst. Appl. Microbiol.">
        <title>Ereboglobus luteus gen. nov. sp. nov. from cockroach guts, and new insights into the oxygen relationship of the genera Opitutus and Didymococcus (Verrucomicrobia: Opitutaceae).</title>
        <authorList>
            <person name="Tegtmeier D."/>
            <person name="Belitz A."/>
            <person name="Radek R."/>
            <person name="Heimerl T."/>
            <person name="Brune A."/>
        </authorList>
    </citation>
    <scope>NUCLEOTIDE SEQUENCE [LARGE SCALE GENOMIC DNA]</scope>
    <source>
        <strain evidence="3 4">Ho45</strain>
    </source>
</reference>
<evidence type="ECO:0000259" key="2">
    <source>
        <dbReference type="Pfam" id="PF00534"/>
    </source>
</evidence>
<evidence type="ECO:0000313" key="4">
    <source>
        <dbReference type="Proteomes" id="UP000244896"/>
    </source>
</evidence>
<proteinExistence type="predicted"/>
<dbReference type="InterPro" id="IPR001296">
    <property type="entry name" value="Glyco_trans_1"/>
</dbReference>
<dbReference type="RefSeq" id="WP_108824702.1">
    <property type="nucleotide sequence ID" value="NZ_CP023004.1"/>
</dbReference>
<protein>
    <recommendedName>
        <fullName evidence="2">Glycosyl transferase family 1 domain-containing protein</fullName>
    </recommendedName>
</protein>
<keyword evidence="1" id="KW-0808">Transferase</keyword>
<dbReference type="Proteomes" id="UP000244896">
    <property type="component" value="Chromosome"/>
</dbReference>
<feature type="domain" description="Glycosyl transferase family 1" evidence="2">
    <location>
        <begin position="177"/>
        <end position="328"/>
    </location>
</feature>
<dbReference type="PANTHER" id="PTHR46401:SF2">
    <property type="entry name" value="GLYCOSYLTRANSFERASE WBBK-RELATED"/>
    <property type="match status" value="1"/>
</dbReference>
<dbReference type="PANTHER" id="PTHR46401">
    <property type="entry name" value="GLYCOSYLTRANSFERASE WBBK-RELATED"/>
    <property type="match status" value="1"/>
</dbReference>
<dbReference type="EMBL" id="CP023004">
    <property type="protein sequence ID" value="AWI08890.1"/>
    <property type="molecule type" value="Genomic_DNA"/>
</dbReference>
<gene>
    <name evidence="3" type="ORF">CKA38_06150</name>
</gene>